<dbReference type="InterPro" id="IPR051200">
    <property type="entry name" value="Host-pathogen_enzymatic-act"/>
</dbReference>
<dbReference type="Gene3D" id="2.130.10.10">
    <property type="entry name" value="YVTN repeat-like/Quinoprotein amine dehydrogenase"/>
    <property type="match status" value="2"/>
</dbReference>
<name>A0AAJ5X7G0_9SPHN</name>
<sequence>MSIGRAAAFLLFLSLLPGAASAAPETMPGLPEIQQPYSELPQTASFPVAKLDADWVAIAPDAVWVAGKGPDVVVRIDPAANAETATVALPGAACAGLAFGFGSLWVPICGTDAYSVVRIDGASGRIVATLPMGPPAEGGIAAGKDAVWFVVDGTTLVAIDPATNQPVHRTAIAGGSQVPIVEGDTVWVSSTDHDLVTAVDARSGNVIGTTATGSKPHFLAAGDGSIWTLNQGDGTVTRIDAGTRQVTATIPLGLPRKGGDIAYDHGVLAVTQVGVPLTVIDANTDSPLVQWVGPGGDSLRLGHGSIWLTDYLNGTLVRIEPQAAARGKPRR</sequence>
<dbReference type="SUPFAM" id="SSF51004">
    <property type="entry name" value="C-terminal (heme d1) domain of cytochrome cd1-nitrite reductase"/>
    <property type="match status" value="1"/>
</dbReference>
<dbReference type="PANTHER" id="PTHR47197">
    <property type="entry name" value="PROTEIN NIRF"/>
    <property type="match status" value="1"/>
</dbReference>
<dbReference type="InterPro" id="IPR011048">
    <property type="entry name" value="Haem_d1_sf"/>
</dbReference>
<evidence type="ECO:0000259" key="2">
    <source>
        <dbReference type="Pfam" id="PF13360"/>
    </source>
</evidence>
<evidence type="ECO:0000313" key="4">
    <source>
        <dbReference type="Proteomes" id="UP001218362"/>
    </source>
</evidence>
<protein>
    <submittedName>
        <fullName evidence="3">PQQ-binding-like beta-propeller repeat protein</fullName>
    </submittedName>
</protein>
<dbReference type="InterPro" id="IPR015943">
    <property type="entry name" value="WD40/YVTN_repeat-like_dom_sf"/>
</dbReference>
<gene>
    <name evidence="3" type="ORF">P0Y56_05470</name>
</gene>
<reference evidence="3" key="1">
    <citation type="submission" date="2023-03" db="EMBL/GenBank/DDBJ databases">
        <title>Andean soil-derived lignocellulolytic bacterial consortium as a source of novel taxa and putative plastic-active enzymes.</title>
        <authorList>
            <person name="Diaz-Garcia L."/>
            <person name="Chuvochina M."/>
            <person name="Feuerriegel G."/>
            <person name="Bunk B."/>
            <person name="Sproer C."/>
            <person name="Streit W.R."/>
            <person name="Rodriguez L.M."/>
            <person name="Overmann J."/>
            <person name="Jimenez D.J."/>
        </authorList>
    </citation>
    <scope>NUCLEOTIDE SEQUENCE</scope>
    <source>
        <strain evidence="3">MAG 26</strain>
    </source>
</reference>
<dbReference type="KEGG" id="acob:P0Y56_05470"/>
<dbReference type="AlphaFoldDB" id="A0AAJ5X7G0"/>
<evidence type="ECO:0000256" key="1">
    <source>
        <dbReference type="SAM" id="SignalP"/>
    </source>
</evidence>
<evidence type="ECO:0000313" key="3">
    <source>
        <dbReference type="EMBL" id="WEK47743.1"/>
    </source>
</evidence>
<dbReference type="EMBL" id="CP119316">
    <property type="protein sequence ID" value="WEK47743.1"/>
    <property type="molecule type" value="Genomic_DNA"/>
</dbReference>
<feature type="domain" description="Pyrrolo-quinoline quinone repeat" evidence="2">
    <location>
        <begin position="115"/>
        <end position="206"/>
    </location>
</feature>
<accession>A0AAJ5X7G0</accession>
<dbReference type="Proteomes" id="UP001218362">
    <property type="component" value="Chromosome"/>
</dbReference>
<dbReference type="Pfam" id="PF13360">
    <property type="entry name" value="PQQ_2"/>
    <property type="match status" value="1"/>
</dbReference>
<dbReference type="InterPro" id="IPR002372">
    <property type="entry name" value="PQQ_rpt_dom"/>
</dbReference>
<dbReference type="PANTHER" id="PTHR47197:SF3">
    <property type="entry name" value="DIHYDRO-HEME D1 DEHYDROGENASE"/>
    <property type="match status" value="1"/>
</dbReference>
<proteinExistence type="predicted"/>
<organism evidence="3 4">
    <name type="scientific">Candidatus Andeanibacterium colombiense</name>
    <dbReference type="NCBI Taxonomy" id="3121345"/>
    <lineage>
        <taxon>Bacteria</taxon>
        <taxon>Pseudomonadati</taxon>
        <taxon>Pseudomonadota</taxon>
        <taxon>Alphaproteobacteria</taxon>
        <taxon>Sphingomonadales</taxon>
        <taxon>Sphingomonadaceae</taxon>
        <taxon>Candidatus Andeanibacterium</taxon>
    </lineage>
</organism>
<feature type="chain" id="PRO_5042601512" evidence="1">
    <location>
        <begin position="23"/>
        <end position="331"/>
    </location>
</feature>
<feature type="signal peptide" evidence="1">
    <location>
        <begin position="1"/>
        <end position="22"/>
    </location>
</feature>
<keyword evidence="1" id="KW-0732">Signal</keyword>